<accession>A0ABP9RBW5</accession>
<dbReference type="RefSeq" id="WP_185062953.1">
    <property type="nucleotide sequence ID" value="NZ_BAABJP010000059.1"/>
</dbReference>
<evidence type="ECO:0000313" key="1">
    <source>
        <dbReference type="EMBL" id="GAA5174227.1"/>
    </source>
</evidence>
<comment type="caution">
    <text evidence="1">The sequence shown here is derived from an EMBL/GenBank/DDBJ whole genome shotgun (WGS) entry which is preliminary data.</text>
</comment>
<dbReference type="Proteomes" id="UP001428817">
    <property type="component" value="Unassembled WGS sequence"/>
</dbReference>
<evidence type="ECO:0000313" key="2">
    <source>
        <dbReference type="Proteomes" id="UP001428817"/>
    </source>
</evidence>
<keyword evidence="1" id="KW-0503">Monooxygenase</keyword>
<protein>
    <submittedName>
        <fullName evidence="1">Antibiotic biosynthesis monooxygenase</fullName>
    </submittedName>
</protein>
<dbReference type="EMBL" id="BAABJP010000059">
    <property type="protein sequence ID" value="GAA5174227.1"/>
    <property type="molecule type" value="Genomic_DNA"/>
</dbReference>
<reference evidence="2" key="1">
    <citation type="journal article" date="2019" name="Int. J. Syst. Evol. Microbiol.">
        <title>The Global Catalogue of Microorganisms (GCM) 10K type strain sequencing project: providing services to taxonomists for standard genome sequencing and annotation.</title>
        <authorList>
            <consortium name="The Broad Institute Genomics Platform"/>
            <consortium name="The Broad Institute Genome Sequencing Center for Infectious Disease"/>
            <person name="Wu L."/>
            <person name="Ma J."/>
        </authorList>
    </citation>
    <scope>NUCLEOTIDE SEQUENCE [LARGE SCALE GENOMIC DNA]</scope>
    <source>
        <strain evidence="2">JCM 18303</strain>
    </source>
</reference>
<keyword evidence="1" id="KW-0560">Oxidoreductase</keyword>
<name>A0ABP9RBW5_9PSEU</name>
<sequence>MFARSTTIRARQELIDAGIAHVRDAVMPALMEMDGCIGLSMLADRQGGRCIATSAWRDEEMMRASDARLRSVRGGVAELLGGGEPEVEEWEIALLHRDHTSGPGACVRATWVRMDPAGTDRALDVYRSRVLPALEAMDGMCSSSLLINRGSGRSVSSVTFDSPAALEGSRERAAAIRESGTREAGVDVLDVCEFELALAHLRVPEMA</sequence>
<dbReference type="SUPFAM" id="SSF54909">
    <property type="entry name" value="Dimeric alpha+beta barrel"/>
    <property type="match status" value="1"/>
</dbReference>
<keyword evidence="2" id="KW-1185">Reference proteome</keyword>
<dbReference type="InterPro" id="IPR011008">
    <property type="entry name" value="Dimeric_a/b-barrel"/>
</dbReference>
<proteinExistence type="predicted"/>
<organism evidence="1 2">
    <name type="scientific">Pseudonocardia eucalypti</name>
    <dbReference type="NCBI Taxonomy" id="648755"/>
    <lineage>
        <taxon>Bacteria</taxon>
        <taxon>Bacillati</taxon>
        <taxon>Actinomycetota</taxon>
        <taxon>Actinomycetes</taxon>
        <taxon>Pseudonocardiales</taxon>
        <taxon>Pseudonocardiaceae</taxon>
        <taxon>Pseudonocardia</taxon>
    </lineage>
</organism>
<gene>
    <name evidence="1" type="ORF">GCM10023321_77600</name>
</gene>
<dbReference type="GO" id="GO:0004497">
    <property type="term" value="F:monooxygenase activity"/>
    <property type="evidence" value="ECO:0007669"/>
    <property type="project" value="UniProtKB-KW"/>
</dbReference>